<evidence type="ECO:0000256" key="3">
    <source>
        <dbReference type="ARBA" id="ARBA00048505"/>
    </source>
</evidence>
<dbReference type="Pfam" id="PF12706">
    <property type="entry name" value="Lactamase_B_2"/>
    <property type="match status" value="1"/>
</dbReference>
<comment type="catalytic activity">
    <reaction evidence="1">
        <text>3',5'-cyclic CMP + H2O = CMP + H(+)</text>
        <dbReference type="Rhea" id="RHEA:72675"/>
        <dbReference type="ChEBI" id="CHEBI:15377"/>
        <dbReference type="ChEBI" id="CHEBI:15378"/>
        <dbReference type="ChEBI" id="CHEBI:58003"/>
        <dbReference type="ChEBI" id="CHEBI:60377"/>
    </reaction>
    <physiologicalReaction direction="left-to-right" evidence="1">
        <dbReference type="Rhea" id="RHEA:72676"/>
    </physiologicalReaction>
</comment>
<proteinExistence type="predicted"/>
<dbReference type="InterPro" id="IPR001279">
    <property type="entry name" value="Metallo-B-lactamas"/>
</dbReference>
<dbReference type="SUPFAM" id="SSF56281">
    <property type="entry name" value="Metallo-hydrolase/oxidoreductase"/>
    <property type="match status" value="1"/>
</dbReference>
<dbReference type="PANTHER" id="PTHR47619:SF1">
    <property type="entry name" value="EXODEOXYRIBONUCLEASE WALJ"/>
    <property type="match status" value="1"/>
</dbReference>
<accession>A0A3A3GQK4</accession>
<dbReference type="EMBL" id="QYZD01000001">
    <property type="protein sequence ID" value="RJG26672.1"/>
    <property type="molecule type" value="Genomic_DNA"/>
</dbReference>
<dbReference type="Proteomes" id="UP000266177">
    <property type="component" value="Unassembled WGS sequence"/>
</dbReference>
<evidence type="ECO:0000256" key="2">
    <source>
        <dbReference type="ARBA" id="ARBA00034301"/>
    </source>
</evidence>
<dbReference type="InterPro" id="IPR036866">
    <property type="entry name" value="RibonucZ/Hydroxyglut_hydro"/>
</dbReference>
<dbReference type="PANTHER" id="PTHR47619">
    <property type="entry name" value="METALLO-HYDROLASE YYCJ-RELATED"/>
    <property type="match status" value="1"/>
</dbReference>
<reference evidence="5 6" key="1">
    <citation type="submission" date="2018-09" db="EMBL/GenBank/DDBJ databases">
        <title>Paenibacillus SK2017-BO5.</title>
        <authorList>
            <person name="Piskunova J.V."/>
            <person name="Dubiley S.A."/>
            <person name="Severinov K.V."/>
        </authorList>
    </citation>
    <scope>NUCLEOTIDE SEQUENCE [LARGE SCALE GENOMIC DNA]</scope>
    <source>
        <strain evidence="5 6">BO5</strain>
    </source>
</reference>
<comment type="caution">
    <text evidence="5">The sequence shown here is derived from an EMBL/GenBank/DDBJ whole genome shotgun (WGS) entry which is preliminary data.</text>
</comment>
<dbReference type="Gene3D" id="3.60.15.10">
    <property type="entry name" value="Ribonuclease Z/Hydroxyacylglutathione hydrolase-like"/>
    <property type="match status" value="1"/>
</dbReference>
<evidence type="ECO:0000259" key="4">
    <source>
        <dbReference type="SMART" id="SM00849"/>
    </source>
</evidence>
<keyword evidence="5" id="KW-0378">Hydrolase</keyword>
<evidence type="ECO:0000256" key="1">
    <source>
        <dbReference type="ARBA" id="ARBA00034221"/>
    </source>
</evidence>
<feature type="domain" description="Metallo-beta-lactamase" evidence="4">
    <location>
        <begin position="12"/>
        <end position="182"/>
    </location>
</feature>
<evidence type="ECO:0000313" key="5">
    <source>
        <dbReference type="EMBL" id="RJG26672.1"/>
    </source>
</evidence>
<dbReference type="AlphaFoldDB" id="A0A3A3GQK4"/>
<dbReference type="InterPro" id="IPR052533">
    <property type="entry name" value="WalJ/YycJ-like"/>
</dbReference>
<comment type="catalytic activity">
    <reaction evidence="3">
        <text>3',5'-cyclic UMP + H2O = UMP + H(+)</text>
        <dbReference type="Rhea" id="RHEA:70575"/>
        <dbReference type="ChEBI" id="CHEBI:15377"/>
        <dbReference type="ChEBI" id="CHEBI:15378"/>
        <dbReference type="ChEBI" id="CHEBI:57865"/>
        <dbReference type="ChEBI" id="CHEBI:184387"/>
    </reaction>
    <physiologicalReaction direction="left-to-right" evidence="3">
        <dbReference type="Rhea" id="RHEA:70576"/>
    </physiologicalReaction>
</comment>
<dbReference type="RefSeq" id="WP_119790151.1">
    <property type="nucleotide sequence ID" value="NZ_QYZD01000001.1"/>
</dbReference>
<dbReference type="GO" id="GO:0016787">
    <property type="term" value="F:hydrolase activity"/>
    <property type="evidence" value="ECO:0007669"/>
    <property type="project" value="UniProtKB-KW"/>
</dbReference>
<comment type="function">
    <text evidence="2">Counteracts the endogenous Pycsar antiviral defense system. Phosphodiesterase that enables metal-dependent hydrolysis of host cyclic nucleotide Pycsar defense signals such as cCMP and cUMP.</text>
</comment>
<sequence>MIDILPLGSSSGGNAYRITDGHTALLLEAGLRFKDIQRVLEFRMSDIAGCLVTHDHGDHSKAAKDVMKAGINMYTGQGTAEALGLSGHRLRPVAARQSFTVGTWTILPFEVEHDAAEPLGFLLTNRAGDKLLFATDTYYIRYRFRGLTHIMVECNYSIGILRENIAAGRVPAVMKSRLLRSHFSLENVKEFLRANDLQRVEEIWLLHLSDNNSNEELFKSEIQALTGKVVRVAGR</sequence>
<gene>
    <name evidence="5" type="ORF">DQX05_01170</name>
</gene>
<dbReference type="OrthoDB" id="1846420at2"/>
<dbReference type="SMART" id="SM00849">
    <property type="entry name" value="Lactamase_B"/>
    <property type="match status" value="1"/>
</dbReference>
<evidence type="ECO:0000313" key="6">
    <source>
        <dbReference type="Proteomes" id="UP000266177"/>
    </source>
</evidence>
<organism evidence="5 6">
    <name type="scientific">Paenibacillus thiaminolyticus</name>
    <name type="common">Bacillus thiaminolyticus</name>
    <dbReference type="NCBI Taxonomy" id="49283"/>
    <lineage>
        <taxon>Bacteria</taxon>
        <taxon>Bacillati</taxon>
        <taxon>Bacillota</taxon>
        <taxon>Bacilli</taxon>
        <taxon>Bacillales</taxon>
        <taxon>Paenibacillaceae</taxon>
        <taxon>Paenibacillus</taxon>
    </lineage>
</organism>
<protein>
    <submittedName>
        <fullName evidence="5">MBL fold metallo-hydrolase</fullName>
    </submittedName>
</protein>
<name>A0A3A3GQK4_PANTH</name>